<comment type="similarity">
    <text evidence="2 8">Belongs to the cation diffusion facilitator (CDF) transporter (TC 2.A.4) family. SLC30A subfamily.</text>
</comment>
<reference evidence="12 13" key="1">
    <citation type="submission" date="2019-09" db="EMBL/GenBank/DDBJ databases">
        <title>The hologenome of the rock-dwelling lichen Lasallia pustulata.</title>
        <authorList>
            <person name="Greshake Tzovaras B."/>
            <person name="Segers F."/>
            <person name="Bicker A."/>
            <person name="Dal Grande F."/>
            <person name="Otte J."/>
            <person name="Hankeln T."/>
            <person name="Schmitt I."/>
            <person name="Ebersberger I."/>
        </authorList>
    </citation>
    <scope>NUCLEOTIDE SEQUENCE [LARGE SCALE GENOMIC DNA]</scope>
    <source>
        <strain evidence="12">A1-1</strain>
    </source>
</reference>
<evidence type="ECO:0000256" key="2">
    <source>
        <dbReference type="ARBA" id="ARBA00008873"/>
    </source>
</evidence>
<feature type="transmembrane region" description="Helical" evidence="10">
    <location>
        <begin position="586"/>
        <end position="605"/>
    </location>
</feature>
<evidence type="ECO:0000313" key="12">
    <source>
        <dbReference type="EMBL" id="KAA6410470.1"/>
    </source>
</evidence>
<dbReference type="Proteomes" id="UP000324767">
    <property type="component" value="Unassembled WGS sequence"/>
</dbReference>
<organism evidence="12 13">
    <name type="scientific">Lasallia pustulata</name>
    <dbReference type="NCBI Taxonomy" id="136370"/>
    <lineage>
        <taxon>Eukaryota</taxon>
        <taxon>Fungi</taxon>
        <taxon>Dikarya</taxon>
        <taxon>Ascomycota</taxon>
        <taxon>Pezizomycotina</taxon>
        <taxon>Lecanoromycetes</taxon>
        <taxon>OSLEUM clade</taxon>
        <taxon>Umbilicariomycetidae</taxon>
        <taxon>Umbilicariales</taxon>
        <taxon>Umbilicariaceae</taxon>
        <taxon>Lasallia</taxon>
    </lineage>
</organism>
<evidence type="ECO:0000256" key="5">
    <source>
        <dbReference type="ARBA" id="ARBA00022989"/>
    </source>
</evidence>
<dbReference type="GO" id="GO:0031410">
    <property type="term" value="C:cytoplasmic vesicle"/>
    <property type="evidence" value="ECO:0007669"/>
    <property type="project" value="TreeGrafter"/>
</dbReference>
<evidence type="ECO:0000256" key="9">
    <source>
        <dbReference type="SAM" id="MobiDB-lite"/>
    </source>
</evidence>
<evidence type="ECO:0000256" key="8">
    <source>
        <dbReference type="RuleBase" id="RU369017"/>
    </source>
</evidence>
<dbReference type="InterPro" id="IPR045316">
    <property type="entry name" value="Msc2-like"/>
</dbReference>
<comment type="function">
    <text evidence="8">Functions as a zinc transporter.</text>
</comment>
<dbReference type="PANTHER" id="PTHR45755:SF4">
    <property type="entry name" value="ZINC TRANSPORTER 7"/>
    <property type="match status" value="1"/>
</dbReference>
<protein>
    <recommendedName>
        <fullName evidence="8">Zinc transporter</fullName>
    </recommendedName>
</protein>
<dbReference type="SUPFAM" id="SSF161111">
    <property type="entry name" value="Cation efflux protein transmembrane domain-like"/>
    <property type="match status" value="1"/>
</dbReference>
<dbReference type="FunFam" id="1.20.1510.10:FF:000014">
    <property type="entry name" value="Cation efflux protein/ zinc transporter"/>
    <property type="match status" value="1"/>
</dbReference>
<dbReference type="NCBIfam" id="TIGR01297">
    <property type="entry name" value="CDF"/>
    <property type="match status" value="1"/>
</dbReference>
<evidence type="ECO:0000259" key="11">
    <source>
        <dbReference type="Pfam" id="PF01545"/>
    </source>
</evidence>
<comment type="subcellular location">
    <subcellularLocation>
        <location evidence="8">Endoplasmic reticulum membrane</location>
        <topology evidence="8">Multi-pass membrane protein</topology>
    </subcellularLocation>
    <subcellularLocation>
        <location evidence="1">Membrane</location>
        <topology evidence="1">Multi-pass membrane protein</topology>
    </subcellularLocation>
</comment>
<dbReference type="Pfam" id="PF01545">
    <property type="entry name" value="Cation_efflux"/>
    <property type="match status" value="1"/>
</dbReference>
<dbReference type="GO" id="GO:1904257">
    <property type="term" value="P:zinc ion import into Golgi lumen"/>
    <property type="evidence" value="ECO:0007669"/>
    <property type="project" value="TreeGrafter"/>
</dbReference>
<dbReference type="AlphaFoldDB" id="A0A5M8PNE8"/>
<keyword evidence="4 10" id="KW-0812">Transmembrane</keyword>
<keyword evidence="8" id="KW-0256">Endoplasmic reticulum</keyword>
<feature type="transmembrane region" description="Helical" evidence="10">
    <location>
        <begin position="460"/>
        <end position="477"/>
    </location>
</feature>
<feature type="transmembrane region" description="Helical" evidence="10">
    <location>
        <begin position="792"/>
        <end position="817"/>
    </location>
</feature>
<evidence type="ECO:0000256" key="3">
    <source>
        <dbReference type="ARBA" id="ARBA00022448"/>
    </source>
</evidence>
<keyword evidence="7 10" id="KW-0472">Membrane</keyword>
<feature type="compositionally biased region" description="Pro residues" evidence="9">
    <location>
        <begin position="760"/>
        <end position="771"/>
    </location>
</feature>
<feature type="transmembrane region" description="Helical" evidence="10">
    <location>
        <begin position="431"/>
        <end position="448"/>
    </location>
</feature>
<evidence type="ECO:0000256" key="10">
    <source>
        <dbReference type="SAM" id="Phobius"/>
    </source>
</evidence>
<feature type="transmembrane region" description="Helical" evidence="10">
    <location>
        <begin position="160"/>
        <end position="179"/>
    </location>
</feature>
<feature type="domain" description="Cation efflux protein transmembrane" evidence="11">
    <location>
        <begin position="586"/>
        <end position="849"/>
    </location>
</feature>
<dbReference type="GO" id="GO:0005794">
    <property type="term" value="C:Golgi apparatus"/>
    <property type="evidence" value="ECO:0007669"/>
    <property type="project" value="TreeGrafter"/>
</dbReference>
<dbReference type="GO" id="GO:0006882">
    <property type="term" value="P:intracellular zinc ion homeostasis"/>
    <property type="evidence" value="ECO:0007669"/>
    <property type="project" value="InterPro"/>
</dbReference>
<keyword evidence="6 8" id="KW-0406">Ion transport</keyword>
<feature type="region of interest" description="Disordered" evidence="9">
    <location>
        <begin position="91"/>
        <end position="111"/>
    </location>
</feature>
<feature type="transmembrane region" description="Helical" evidence="10">
    <location>
        <begin position="617"/>
        <end position="635"/>
    </location>
</feature>
<dbReference type="PANTHER" id="PTHR45755">
    <property type="match status" value="1"/>
</dbReference>
<name>A0A5M8PNE8_9LECA</name>
<sequence length="944" mass="101701">MATTYAFPMNGSAVHEHHGFGHARSHNRKNTIERLPLQPLSSNGSLGAVLKREPTNSHLQSPIHHSHSHLVPQKPLTVATHQRLLSNAQLSTQELPSAMPSAKPTGTQEPSAGPWFVTPAEQPGNDYGSSHDIMISSHDSHGGHNSSGGAARNWITAREVVASVLVPLPFLLVSLPYPVRPPPTSTLNQPVDGLLAKRSLESLAGSETPFSVPSSAFLSACTLTSATLLLIGLGGKVAATYTSLDRRKQGDGEDEIAGHTKVQLNVRGAIRMLGTALRIGLPFYAAANLGGHRIALIMLVALAGDLMKTEGARADLTKIEGWKRLLSSRRWTFAALGSQFLLDVGGITTKTGTAIWTGYLAIGLSLFALPPPSIPSSIEASVPALPKPRSSISTSALFSKRWDAADEDAQMSSFVVTASPLIRTAEDAHSTLLTGAILGLLTILGFFLSPQGLKQMSKLHSGWIMLVSFAAAMSLLIARPSSLNSRRKIGLILGCFFIVMFLKTSHGRAWTSFAYEGVFIGVSWLAGFLDTRSLFSASHSEHHSHHHPSGVLHASKPSVLTAFLLRTFQHWPLLYSILAEKDSRRIFYFMILNFVFMLVQTFYGIATGSLGLLSDSIHMFFDCLALVVGLCASVMSKWPPSARFPYGYGKMDTLAGFANGIFLMLISVEIVYEAIERLVEGSEMQRLGELLTVSGLGLVVNLIGIMAFDHAHHGHSHGGHDHSHANGHAYQGHGHDHDNHHNHDDHHSSAHTHDHTPFSSIPPTPAKPHTPPTDSGHQHHHHHHGNENMHGIFLHILADTLGSVAVVISTLLIHFYGWSGFDPLASCLIAILIFASAIPLVASSAKTLLLTVPAGTEFDLREALAGVSGLRGVVGYAVPRFWLEEGEKGQVLGVMHVVAGRGADLEDVRERAVGVLRERNMDVLVQVEREGEGRCWCGGGTKVG</sequence>
<evidence type="ECO:0000256" key="4">
    <source>
        <dbReference type="ARBA" id="ARBA00022692"/>
    </source>
</evidence>
<keyword evidence="3 8" id="KW-0813">Transport</keyword>
<feature type="transmembrane region" description="Helical" evidence="10">
    <location>
        <begin position="687"/>
        <end position="708"/>
    </location>
</feature>
<dbReference type="InterPro" id="IPR002524">
    <property type="entry name" value="Cation_efflux"/>
</dbReference>
<evidence type="ECO:0000313" key="13">
    <source>
        <dbReference type="Proteomes" id="UP000324767"/>
    </source>
</evidence>
<accession>A0A5M8PNE8</accession>
<dbReference type="GO" id="GO:0005789">
    <property type="term" value="C:endoplasmic reticulum membrane"/>
    <property type="evidence" value="ECO:0007669"/>
    <property type="project" value="UniProtKB-SubCell"/>
</dbReference>
<feature type="transmembrane region" description="Helical" evidence="10">
    <location>
        <begin position="823"/>
        <end position="842"/>
    </location>
</feature>
<dbReference type="EMBL" id="VXIT01000009">
    <property type="protein sequence ID" value="KAA6410470.1"/>
    <property type="molecule type" value="Genomic_DNA"/>
</dbReference>
<feature type="compositionally biased region" description="Basic and acidic residues" evidence="9">
    <location>
        <begin position="733"/>
        <end position="756"/>
    </location>
</feature>
<feature type="transmembrane region" description="Helical" evidence="10">
    <location>
        <begin position="216"/>
        <end position="239"/>
    </location>
</feature>
<gene>
    <name evidence="12" type="ORF">FRX48_05892</name>
</gene>
<dbReference type="Gene3D" id="1.20.1510.10">
    <property type="entry name" value="Cation efflux protein transmembrane domain"/>
    <property type="match status" value="2"/>
</dbReference>
<dbReference type="InterPro" id="IPR058533">
    <property type="entry name" value="Cation_efflux_TM"/>
</dbReference>
<dbReference type="OrthoDB" id="78669at2759"/>
<keyword evidence="5 10" id="KW-1133">Transmembrane helix</keyword>
<feature type="region of interest" description="Disordered" evidence="9">
    <location>
        <begin position="714"/>
        <end position="785"/>
    </location>
</feature>
<feature type="transmembrane region" description="Helical" evidence="10">
    <location>
        <begin position="656"/>
        <end position="675"/>
    </location>
</feature>
<evidence type="ECO:0000256" key="7">
    <source>
        <dbReference type="ARBA" id="ARBA00023136"/>
    </source>
</evidence>
<proteinExistence type="inferred from homology"/>
<evidence type="ECO:0000256" key="6">
    <source>
        <dbReference type="ARBA" id="ARBA00023065"/>
    </source>
</evidence>
<comment type="caution">
    <text evidence="12">The sequence shown here is derived from an EMBL/GenBank/DDBJ whole genome shotgun (WGS) entry which is preliminary data.</text>
</comment>
<dbReference type="InterPro" id="IPR027469">
    <property type="entry name" value="Cation_efflux_TMD_sf"/>
</dbReference>
<evidence type="ECO:0000256" key="1">
    <source>
        <dbReference type="ARBA" id="ARBA00004141"/>
    </source>
</evidence>
<dbReference type="GO" id="GO:0005385">
    <property type="term" value="F:zinc ion transmembrane transporter activity"/>
    <property type="evidence" value="ECO:0007669"/>
    <property type="project" value="UniProtKB-UniRule"/>
</dbReference>